<evidence type="ECO:0000313" key="5">
    <source>
        <dbReference type="EMBL" id="EMT53385.1"/>
    </source>
</evidence>
<dbReference type="PANTHER" id="PTHR42756:SF1">
    <property type="entry name" value="TRANSCRIPTIONAL REPRESSOR OF EMRAB OPERON"/>
    <property type="match status" value="1"/>
</dbReference>
<dbReference type="Pfam" id="PF01047">
    <property type="entry name" value="MarR"/>
    <property type="match status" value="1"/>
</dbReference>
<evidence type="ECO:0000256" key="1">
    <source>
        <dbReference type="ARBA" id="ARBA00023015"/>
    </source>
</evidence>
<dbReference type="Proteomes" id="UP000012081">
    <property type="component" value="Unassembled WGS sequence"/>
</dbReference>
<dbReference type="STRING" id="1300222.I532_05215"/>
<dbReference type="OrthoDB" id="6400170at2"/>
<dbReference type="Gene3D" id="1.10.10.10">
    <property type="entry name" value="Winged helix-like DNA-binding domain superfamily/Winged helix DNA-binding domain"/>
    <property type="match status" value="1"/>
</dbReference>
<dbReference type="InterPro" id="IPR036390">
    <property type="entry name" value="WH_DNA-bd_sf"/>
</dbReference>
<dbReference type="PROSITE" id="PS50995">
    <property type="entry name" value="HTH_MARR_2"/>
    <property type="match status" value="1"/>
</dbReference>
<keyword evidence="3" id="KW-0804">Transcription</keyword>
<dbReference type="InterPro" id="IPR000835">
    <property type="entry name" value="HTH_MarR-typ"/>
</dbReference>
<dbReference type="InterPro" id="IPR036388">
    <property type="entry name" value="WH-like_DNA-bd_sf"/>
</dbReference>
<keyword evidence="6" id="KW-1185">Reference proteome</keyword>
<sequence length="159" mass="18657">MAFDYSTALTHLMSHVMKLYRHNVDLLIQAYDVYPGQPPLLIRLAEEDGQIQQELARKLNIKPATMTVMVNRMVKTGLVERRNDPHDQRVSRVFLTEKGRQAEKAVKEALQEIEEKCFAHFTPEEKELFRRLLQQMHKDLEDVQSSKRSSTEICTERFE</sequence>
<evidence type="ECO:0000256" key="3">
    <source>
        <dbReference type="ARBA" id="ARBA00023163"/>
    </source>
</evidence>
<proteinExistence type="predicted"/>
<comment type="caution">
    <text evidence="5">The sequence shown here is derived from an EMBL/GenBank/DDBJ whole genome shotgun (WGS) entry which is preliminary data.</text>
</comment>
<dbReference type="SUPFAM" id="SSF46785">
    <property type="entry name" value="Winged helix' DNA-binding domain"/>
    <property type="match status" value="1"/>
</dbReference>
<accession>M8ED10</accession>
<dbReference type="SMART" id="SM00347">
    <property type="entry name" value="HTH_MARR"/>
    <property type="match status" value="1"/>
</dbReference>
<name>M8ED10_9BACL</name>
<feature type="domain" description="HTH marR-type" evidence="4">
    <location>
        <begin position="6"/>
        <end position="138"/>
    </location>
</feature>
<evidence type="ECO:0000256" key="2">
    <source>
        <dbReference type="ARBA" id="ARBA00023125"/>
    </source>
</evidence>
<dbReference type="GO" id="GO:0003677">
    <property type="term" value="F:DNA binding"/>
    <property type="evidence" value="ECO:0007669"/>
    <property type="project" value="UniProtKB-KW"/>
</dbReference>
<evidence type="ECO:0000313" key="6">
    <source>
        <dbReference type="Proteomes" id="UP000012081"/>
    </source>
</evidence>
<gene>
    <name evidence="5" type="ORF">I532_05215</name>
</gene>
<dbReference type="RefSeq" id="WP_003386841.1">
    <property type="nucleotide sequence ID" value="NZ_APBN01000002.1"/>
</dbReference>
<dbReference type="GO" id="GO:0003700">
    <property type="term" value="F:DNA-binding transcription factor activity"/>
    <property type="evidence" value="ECO:0007669"/>
    <property type="project" value="InterPro"/>
</dbReference>
<evidence type="ECO:0000259" key="4">
    <source>
        <dbReference type="PROSITE" id="PS50995"/>
    </source>
</evidence>
<dbReference type="PRINTS" id="PR00598">
    <property type="entry name" value="HTHMARR"/>
</dbReference>
<dbReference type="PANTHER" id="PTHR42756">
    <property type="entry name" value="TRANSCRIPTIONAL REGULATOR, MARR"/>
    <property type="match status" value="1"/>
</dbReference>
<keyword evidence="1" id="KW-0805">Transcription regulation</keyword>
<organism evidence="5 6">
    <name type="scientific">Brevibacillus borstelensis AK1</name>
    <dbReference type="NCBI Taxonomy" id="1300222"/>
    <lineage>
        <taxon>Bacteria</taxon>
        <taxon>Bacillati</taxon>
        <taxon>Bacillota</taxon>
        <taxon>Bacilli</taxon>
        <taxon>Bacillales</taxon>
        <taxon>Paenibacillaceae</taxon>
        <taxon>Brevibacillus</taxon>
    </lineage>
</organism>
<reference evidence="5 6" key="1">
    <citation type="submission" date="2013-03" db="EMBL/GenBank/DDBJ databases">
        <title>Assembly of a new bacterial strain Brevibacillus borstelensis AK1.</title>
        <authorList>
            <person name="Rajan I."/>
            <person name="PoliReddy D."/>
            <person name="Sugumar T."/>
            <person name="Rathinam K."/>
            <person name="Alqarawi S."/>
            <person name="Khalil A.B."/>
            <person name="Sivakumar N."/>
        </authorList>
    </citation>
    <scope>NUCLEOTIDE SEQUENCE [LARGE SCALE GENOMIC DNA]</scope>
    <source>
        <strain evidence="5 6">AK1</strain>
    </source>
</reference>
<dbReference type="PATRIC" id="fig|1300222.3.peg.1067"/>
<dbReference type="GeneID" id="89499881"/>
<protein>
    <submittedName>
        <fullName evidence="5">Transcriptional regulator</fullName>
    </submittedName>
</protein>
<dbReference type="AlphaFoldDB" id="M8ED10"/>
<dbReference type="EMBL" id="APBN01000002">
    <property type="protein sequence ID" value="EMT53385.1"/>
    <property type="molecule type" value="Genomic_DNA"/>
</dbReference>
<keyword evidence="2" id="KW-0238">DNA-binding</keyword>